<reference evidence="1" key="5">
    <citation type="journal article" date="2021" name="G3 (Bethesda)">
        <title>Aegilops tauschii genome assembly Aet v5.0 features greater sequence contiguity and improved annotation.</title>
        <authorList>
            <person name="Wang L."/>
            <person name="Zhu T."/>
            <person name="Rodriguez J.C."/>
            <person name="Deal K.R."/>
            <person name="Dubcovsky J."/>
            <person name="McGuire P.E."/>
            <person name="Lux T."/>
            <person name="Spannagl M."/>
            <person name="Mayer K.F.X."/>
            <person name="Baldrich P."/>
            <person name="Meyers B.C."/>
            <person name="Huo N."/>
            <person name="Gu Y.Q."/>
            <person name="Zhou H."/>
            <person name="Devos K.M."/>
            <person name="Bennetzen J.L."/>
            <person name="Unver T."/>
            <person name="Budak H."/>
            <person name="Gulick P.J."/>
            <person name="Galiba G."/>
            <person name="Kalapos B."/>
            <person name="Nelson D.R."/>
            <person name="Li P."/>
            <person name="You F.M."/>
            <person name="Luo M.C."/>
            <person name="Dvorak J."/>
        </authorList>
    </citation>
    <scope>NUCLEOTIDE SEQUENCE [LARGE SCALE GENOMIC DNA]</scope>
    <source>
        <strain evidence="1">cv. AL8/78</strain>
    </source>
</reference>
<dbReference type="EnsemblPlants" id="AET3Gv20147100.1">
    <property type="protein sequence ID" value="AET3Gv20147100.1"/>
    <property type="gene ID" value="AET3Gv20147100"/>
</dbReference>
<evidence type="ECO:0000313" key="1">
    <source>
        <dbReference type="EnsemblPlants" id="AET3Gv20147100.1"/>
    </source>
</evidence>
<keyword evidence="2" id="KW-1185">Reference proteome</keyword>
<reference evidence="1" key="3">
    <citation type="journal article" date="2017" name="Nature">
        <title>Genome sequence of the progenitor of the wheat D genome Aegilops tauschii.</title>
        <authorList>
            <person name="Luo M.C."/>
            <person name="Gu Y.Q."/>
            <person name="Puiu D."/>
            <person name="Wang H."/>
            <person name="Twardziok S.O."/>
            <person name="Deal K.R."/>
            <person name="Huo N."/>
            <person name="Zhu T."/>
            <person name="Wang L."/>
            <person name="Wang Y."/>
            <person name="McGuire P.E."/>
            <person name="Liu S."/>
            <person name="Long H."/>
            <person name="Ramasamy R.K."/>
            <person name="Rodriguez J.C."/>
            <person name="Van S.L."/>
            <person name="Yuan L."/>
            <person name="Wang Z."/>
            <person name="Xia Z."/>
            <person name="Xiao L."/>
            <person name="Anderson O.D."/>
            <person name="Ouyang S."/>
            <person name="Liang Y."/>
            <person name="Zimin A.V."/>
            <person name="Pertea G."/>
            <person name="Qi P."/>
            <person name="Bennetzen J.L."/>
            <person name="Dai X."/>
            <person name="Dawson M.W."/>
            <person name="Muller H.G."/>
            <person name="Kugler K."/>
            <person name="Rivarola-Duarte L."/>
            <person name="Spannagl M."/>
            <person name="Mayer K.F.X."/>
            <person name="Lu F.H."/>
            <person name="Bevan M.W."/>
            <person name="Leroy P."/>
            <person name="Li P."/>
            <person name="You F.M."/>
            <person name="Sun Q."/>
            <person name="Liu Z."/>
            <person name="Lyons E."/>
            <person name="Wicker T."/>
            <person name="Salzberg S.L."/>
            <person name="Devos K.M."/>
            <person name="Dvorak J."/>
        </authorList>
    </citation>
    <scope>NUCLEOTIDE SEQUENCE [LARGE SCALE GENOMIC DNA]</scope>
    <source>
        <strain evidence="1">cv. AL8/78</strain>
    </source>
</reference>
<dbReference type="Proteomes" id="UP000015105">
    <property type="component" value="Chromosome 3D"/>
</dbReference>
<proteinExistence type="predicted"/>
<organism evidence="1 2">
    <name type="scientific">Aegilops tauschii subsp. strangulata</name>
    <name type="common">Goatgrass</name>
    <dbReference type="NCBI Taxonomy" id="200361"/>
    <lineage>
        <taxon>Eukaryota</taxon>
        <taxon>Viridiplantae</taxon>
        <taxon>Streptophyta</taxon>
        <taxon>Embryophyta</taxon>
        <taxon>Tracheophyta</taxon>
        <taxon>Spermatophyta</taxon>
        <taxon>Magnoliopsida</taxon>
        <taxon>Liliopsida</taxon>
        <taxon>Poales</taxon>
        <taxon>Poaceae</taxon>
        <taxon>BOP clade</taxon>
        <taxon>Pooideae</taxon>
        <taxon>Triticodae</taxon>
        <taxon>Triticeae</taxon>
        <taxon>Triticinae</taxon>
        <taxon>Aegilops</taxon>
    </lineage>
</organism>
<reference evidence="1" key="4">
    <citation type="submission" date="2019-03" db="UniProtKB">
        <authorList>
            <consortium name="EnsemblPlants"/>
        </authorList>
    </citation>
    <scope>IDENTIFICATION</scope>
</reference>
<protein>
    <submittedName>
        <fullName evidence="1">Uncharacterized protein</fullName>
    </submittedName>
</protein>
<dbReference type="Gramene" id="AET3Gv20147100.1">
    <property type="protein sequence ID" value="AET3Gv20147100.1"/>
    <property type="gene ID" value="AET3Gv20147100"/>
</dbReference>
<dbReference type="AlphaFoldDB" id="A0A453DXP5"/>
<reference evidence="2" key="2">
    <citation type="journal article" date="2017" name="Nat. Plants">
        <title>The Aegilops tauschii genome reveals multiple impacts of transposons.</title>
        <authorList>
            <person name="Zhao G."/>
            <person name="Zou C."/>
            <person name="Li K."/>
            <person name="Wang K."/>
            <person name="Li T."/>
            <person name="Gao L."/>
            <person name="Zhang X."/>
            <person name="Wang H."/>
            <person name="Yang Z."/>
            <person name="Liu X."/>
            <person name="Jiang W."/>
            <person name="Mao L."/>
            <person name="Kong X."/>
            <person name="Jiao Y."/>
            <person name="Jia J."/>
        </authorList>
    </citation>
    <scope>NUCLEOTIDE SEQUENCE [LARGE SCALE GENOMIC DNA]</scope>
    <source>
        <strain evidence="2">cv. AL8/78</strain>
    </source>
</reference>
<evidence type="ECO:0000313" key="2">
    <source>
        <dbReference type="Proteomes" id="UP000015105"/>
    </source>
</evidence>
<sequence>MYCKMAALLGRHSRSRALLADHAPAVTSFGRRRGRLSLAIHENTRGAAGVLHRAAHAGGRARVIDRWSLS</sequence>
<reference evidence="2" key="1">
    <citation type="journal article" date="2014" name="Science">
        <title>Ancient hybridizations among the ancestral genomes of bread wheat.</title>
        <authorList>
            <consortium name="International Wheat Genome Sequencing Consortium,"/>
            <person name="Marcussen T."/>
            <person name="Sandve S.R."/>
            <person name="Heier L."/>
            <person name="Spannagl M."/>
            <person name="Pfeifer M."/>
            <person name="Jakobsen K.S."/>
            <person name="Wulff B.B."/>
            <person name="Steuernagel B."/>
            <person name="Mayer K.F."/>
            <person name="Olsen O.A."/>
        </authorList>
    </citation>
    <scope>NUCLEOTIDE SEQUENCE [LARGE SCALE GENOMIC DNA]</scope>
    <source>
        <strain evidence="2">cv. AL8/78</strain>
    </source>
</reference>
<accession>A0A453DXP5</accession>
<name>A0A453DXP5_AEGTS</name>